<dbReference type="AlphaFoldDB" id="L7K0J2"/>
<reference evidence="3 4" key="1">
    <citation type="journal article" date="2012" name="PLoS Pathog.">
        <title>The genome of the obligate intracellular parasite Trachipleistophora hominis: new insights into microsporidian genome dynamics and reductive evolution.</title>
        <authorList>
            <person name="Heinz E."/>
            <person name="Williams T.A."/>
            <person name="Nakjang S."/>
            <person name="Noel C.J."/>
            <person name="Swan D.C."/>
            <person name="Goldberg A.V."/>
            <person name="Harris S.R."/>
            <person name="Weinmaier T."/>
            <person name="Markert S."/>
            <person name="Becher D."/>
            <person name="Bernhardt J."/>
            <person name="Dagan T."/>
            <person name="Hacker C."/>
            <person name="Lucocq J.M."/>
            <person name="Schweder T."/>
            <person name="Rattei T."/>
            <person name="Hall N."/>
            <person name="Hirt R.P."/>
            <person name="Embley T.M."/>
        </authorList>
    </citation>
    <scope>NUCLEOTIDE SEQUENCE [LARGE SCALE GENOMIC DNA]</scope>
</reference>
<dbReference type="InterPro" id="IPR000009">
    <property type="entry name" value="PP2A_PR55"/>
</dbReference>
<evidence type="ECO:0000313" key="4">
    <source>
        <dbReference type="Proteomes" id="UP000011185"/>
    </source>
</evidence>
<name>L7K0J2_TRAHO</name>
<proteinExistence type="predicted"/>
<sequence length="190" mass="21633">MKDSVLNLINIKPANLDNLGSVITKCTYFSFDTFLYALSSGKIYLNDMRVCLQSRRTHQFSYQPDNYKEILSAVSDISVVDDHSFVARNLNTVILYDTRNDRSCVSTYEVFKADAKSVQRVCNLELVYERMHCVYEDGRIVTGDFDGNFYVFGRDGERVSVKGEGVAKVIGCRENEIVVCGESICYYKVE</sequence>
<dbReference type="PANTHER" id="PTHR11871">
    <property type="entry name" value="PROTEIN PHOSPHATASE PP2A REGULATORY SUBUNIT B"/>
    <property type="match status" value="1"/>
</dbReference>
<keyword evidence="2" id="KW-0677">Repeat</keyword>
<dbReference type="VEuPathDB" id="MicrosporidiaDB:THOM_0181"/>
<dbReference type="EMBL" id="JH993812">
    <property type="protein sequence ID" value="ELQ76827.1"/>
    <property type="molecule type" value="Genomic_DNA"/>
</dbReference>
<keyword evidence="1" id="KW-0853">WD repeat</keyword>
<dbReference type="Proteomes" id="UP000011185">
    <property type="component" value="Unassembled WGS sequence"/>
</dbReference>
<dbReference type="OrthoDB" id="6274823at2759"/>
<accession>L7K0J2</accession>
<dbReference type="InParanoid" id="L7K0J2"/>
<evidence type="ECO:0000313" key="3">
    <source>
        <dbReference type="EMBL" id="ELQ76827.1"/>
    </source>
</evidence>
<dbReference type="SUPFAM" id="SSF50978">
    <property type="entry name" value="WD40 repeat-like"/>
    <property type="match status" value="1"/>
</dbReference>
<dbReference type="GO" id="GO:0000159">
    <property type="term" value="C:protein phosphatase type 2A complex"/>
    <property type="evidence" value="ECO:0007669"/>
    <property type="project" value="InterPro"/>
</dbReference>
<dbReference type="GO" id="GO:0019888">
    <property type="term" value="F:protein phosphatase regulator activity"/>
    <property type="evidence" value="ECO:0007669"/>
    <property type="project" value="InterPro"/>
</dbReference>
<keyword evidence="4" id="KW-1185">Reference proteome</keyword>
<dbReference type="InterPro" id="IPR036322">
    <property type="entry name" value="WD40_repeat_dom_sf"/>
</dbReference>
<dbReference type="HOGENOM" id="CLU_1428925_0_0_1"/>
<dbReference type="STRING" id="72359.L7K0J2"/>
<protein>
    <submittedName>
        <fullName evidence="3">Serine/threonine protein phosphatase 2A, regulatory subunit</fullName>
    </submittedName>
</protein>
<gene>
    <name evidence="3" type="ORF">THOM_0181</name>
</gene>
<evidence type="ECO:0000256" key="1">
    <source>
        <dbReference type="ARBA" id="ARBA00022574"/>
    </source>
</evidence>
<organism evidence="3 4">
    <name type="scientific">Trachipleistophora hominis</name>
    <name type="common">Microsporidian parasite</name>
    <dbReference type="NCBI Taxonomy" id="72359"/>
    <lineage>
        <taxon>Eukaryota</taxon>
        <taxon>Fungi</taxon>
        <taxon>Fungi incertae sedis</taxon>
        <taxon>Microsporidia</taxon>
        <taxon>Pleistophoridae</taxon>
        <taxon>Trachipleistophora</taxon>
    </lineage>
</organism>
<evidence type="ECO:0000256" key="2">
    <source>
        <dbReference type="ARBA" id="ARBA00022737"/>
    </source>
</evidence>